<dbReference type="Gene3D" id="3.40.190.10">
    <property type="entry name" value="Periplasmic binding protein-like II"/>
    <property type="match status" value="2"/>
</dbReference>
<feature type="transmembrane region" description="Helical" evidence="4">
    <location>
        <begin position="570"/>
        <end position="592"/>
    </location>
</feature>
<accession>A0ABT4YPA0</accession>
<dbReference type="InterPro" id="IPR029151">
    <property type="entry name" value="Sensor-like_sf"/>
</dbReference>
<sequence length="626" mass="69973">MFVFGTLITATTAISLQYIFSSHMAKDAVTAYATSFARNTQENVTELNFKASHSVEILAHNASLTQNGKIITTSVDSLFFNLLSNNNEFYAAYIGLDNGDFYEVINLEASPLIRQNLGASLTDRYAKVIIEGSDQQRSKRTIFLNEKWEANREVAVFSEYDASVRPWFQNASSIKATKSKPYLFQHLQSPGQTYSMKIDGTKHVVAIDIALSTMSGFLSNQVNQDKSIGKSEVYLFDSIGVITASNINSSIDKNRIILPTPLSEQEQKYIEDLPAIRVSNETDWAPLDYSIAGKPRGYIVEQTEMLAHSLGLDIEYVNGVSWGTLVDYFHSGDIEILTPIYRTGTNSDWGLFSDPIVDMKMSIATLNDTPTISSMSDLEYKSVAIPKGWSIIPELRKSYPNITILEVSSVSDALSAVLKRDVYAALETNITLRYSQGIYHLSGIKITDDINIQSVQFDSNLRYLFHPKHSQLHALMNRALRNFSGDDKAYLENKWINNLSGLAKTHSTVVPYTELITSSKDPLIYGTLQEREINGKEKMLFVAPLSGVIEQYFAIVLNADDVLADSKKDVYISTAITTFIVLLLVPLCWVLANPIVRPIRELALENEKIMLRKYNSVKGIGPLFVK</sequence>
<dbReference type="Pfam" id="PF00497">
    <property type="entry name" value="SBP_bac_3"/>
    <property type="match status" value="1"/>
</dbReference>
<evidence type="ECO:0000313" key="7">
    <source>
        <dbReference type="Proteomes" id="UP001210678"/>
    </source>
</evidence>
<gene>
    <name evidence="6" type="ORF">PGX00_06750</name>
</gene>
<keyword evidence="4" id="KW-0472">Membrane</keyword>
<keyword evidence="3" id="KW-0732">Signal</keyword>
<dbReference type="PANTHER" id="PTHR35936">
    <property type="entry name" value="MEMBRANE-BOUND LYTIC MUREIN TRANSGLYCOSYLASE F"/>
    <property type="match status" value="1"/>
</dbReference>
<dbReference type="SUPFAM" id="SSF103190">
    <property type="entry name" value="Sensory domain-like"/>
    <property type="match status" value="1"/>
</dbReference>
<evidence type="ECO:0000256" key="4">
    <source>
        <dbReference type="SAM" id="Phobius"/>
    </source>
</evidence>
<dbReference type="Gene3D" id="3.30.450.20">
    <property type="entry name" value="PAS domain"/>
    <property type="match status" value="1"/>
</dbReference>
<keyword evidence="7" id="KW-1185">Reference proteome</keyword>
<dbReference type="RefSeq" id="WP_272133879.1">
    <property type="nucleotide sequence ID" value="NZ_JAQLOI010000001.1"/>
</dbReference>
<dbReference type="Proteomes" id="UP001210678">
    <property type="component" value="Unassembled WGS sequence"/>
</dbReference>
<reference evidence="6 7" key="1">
    <citation type="submission" date="2023-01" db="EMBL/GenBank/DDBJ databases">
        <title>Vibrio sp. KJ40-1 sp.nov, isolated from marine algae.</title>
        <authorList>
            <person name="Butt M."/>
            <person name="Kim J.M.J."/>
            <person name="Jeon C.O.C."/>
        </authorList>
    </citation>
    <scope>NUCLEOTIDE SEQUENCE [LARGE SCALE GENOMIC DNA]</scope>
    <source>
        <strain evidence="6 7">KJ40-1</strain>
    </source>
</reference>
<proteinExistence type="inferred from homology"/>
<evidence type="ECO:0000256" key="3">
    <source>
        <dbReference type="ARBA" id="ARBA00022729"/>
    </source>
</evidence>
<comment type="caution">
    <text evidence="6">The sequence shown here is derived from an EMBL/GenBank/DDBJ whole genome shotgun (WGS) entry which is preliminary data.</text>
</comment>
<dbReference type="CDD" id="cd01007">
    <property type="entry name" value="PBP2_BvgS_HisK_like"/>
    <property type="match status" value="1"/>
</dbReference>
<dbReference type="SMART" id="SM00062">
    <property type="entry name" value="PBPb"/>
    <property type="match status" value="1"/>
</dbReference>
<feature type="domain" description="Solute-binding protein family 3/N-terminal" evidence="5">
    <location>
        <begin position="275"/>
        <end position="499"/>
    </location>
</feature>
<keyword evidence="4" id="KW-1133">Transmembrane helix</keyword>
<evidence type="ECO:0000256" key="2">
    <source>
        <dbReference type="ARBA" id="ARBA00010333"/>
    </source>
</evidence>
<comment type="subcellular location">
    <subcellularLocation>
        <location evidence="1">Cell inner membrane</location>
    </subcellularLocation>
</comment>
<dbReference type="InterPro" id="IPR001638">
    <property type="entry name" value="Solute-binding_3/MltF_N"/>
</dbReference>
<evidence type="ECO:0000259" key="5">
    <source>
        <dbReference type="SMART" id="SM00062"/>
    </source>
</evidence>
<dbReference type="PANTHER" id="PTHR35936:SF17">
    <property type="entry name" value="ARGININE-BINDING EXTRACELLULAR PROTEIN ARTP"/>
    <property type="match status" value="1"/>
</dbReference>
<protein>
    <submittedName>
        <fullName evidence="6">Transporter substrate-binding domain-containing protein</fullName>
    </submittedName>
</protein>
<comment type="similarity">
    <text evidence="2">Belongs to the bacterial solute-binding protein 3 family.</text>
</comment>
<organism evidence="6 7">
    <name type="scientific">Vibrio algarum</name>
    <dbReference type="NCBI Taxonomy" id="3020714"/>
    <lineage>
        <taxon>Bacteria</taxon>
        <taxon>Pseudomonadati</taxon>
        <taxon>Pseudomonadota</taxon>
        <taxon>Gammaproteobacteria</taxon>
        <taxon>Vibrionales</taxon>
        <taxon>Vibrionaceae</taxon>
        <taxon>Vibrio</taxon>
    </lineage>
</organism>
<evidence type="ECO:0000313" key="6">
    <source>
        <dbReference type="EMBL" id="MDB1123376.1"/>
    </source>
</evidence>
<evidence type="ECO:0000256" key="1">
    <source>
        <dbReference type="ARBA" id="ARBA00004533"/>
    </source>
</evidence>
<dbReference type="SUPFAM" id="SSF53850">
    <property type="entry name" value="Periplasmic binding protein-like II"/>
    <property type="match status" value="1"/>
</dbReference>
<keyword evidence="4" id="KW-0812">Transmembrane</keyword>
<name>A0ABT4YPA0_9VIBR</name>
<dbReference type="EMBL" id="JAQLOI010000001">
    <property type="protein sequence ID" value="MDB1123376.1"/>
    <property type="molecule type" value="Genomic_DNA"/>
</dbReference>